<dbReference type="SMART" id="SM00490">
    <property type="entry name" value="HELICc"/>
    <property type="match status" value="1"/>
</dbReference>
<dbReference type="PANTHER" id="PTHR30580">
    <property type="entry name" value="PRIMOSOMAL PROTEIN N"/>
    <property type="match status" value="1"/>
</dbReference>
<comment type="caution">
    <text evidence="7">The sequence shown here is derived from an EMBL/GenBank/DDBJ whole genome shotgun (WGS) entry which is preliminary data.</text>
</comment>
<evidence type="ECO:0000256" key="2">
    <source>
        <dbReference type="ARBA" id="ARBA00022840"/>
    </source>
</evidence>
<feature type="domain" description="Helicase C-terminal" evidence="6">
    <location>
        <begin position="301"/>
        <end position="450"/>
    </location>
</feature>
<dbReference type="InterPro" id="IPR001650">
    <property type="entry name" value="Helicase_C-like"/>
</dbReference>
<dbReference type="Gene3D" id="3.40.50.300">
    <property type="entry name" value="P-loop containing nucleotide triphosphate hydrolases"/>
    <property type="match status" value="2"/>
</dbReference>
<dbReference type="SMART" id="SM00487">
    <property type="entry name" value="DEXDc"/>
    <property type="match status" value="1"/>
</dbReference>
<keyword evidence="1" id="KW-0547">Nucleotide-binding</keyword>
<evidence type="ECO:0000256" key="1">
    <source>
        <dbReference type="ARBA" id="ARBA00022741"/>
    </source>
</evidence>
<dbReference type="InterPro" id="IPR011545">
    <property type="entry name" value="DEAD/DEAH_box_helicase_dom"/>
</dbReference>
<keyword evidence="3" id="KW-0238">DNA-binding</keyword>
<dbReference type="EMBL" id="JAPDSH010000001">
    <property type="protein sequence ID" value="MDF0479072.1"/>
    <property type="molecule type" value="Genomic_DNA"/>
</dbReference>
<dbReference type="PROSITE" id="PS51192">
    <property type="entry name" value="HELICASE_ATP_BIND_1"/>
    <property type="match status" value="1"/>
</dbReference>
<dbReference type="GO" id="GO:0004386">
    <property type="term" value="F:helicase activity"/>
    <property type="evidence" value="ECO:0007669"/>
    <property type="project" value="UniProtKB-KW"/>
</dbReference>
<dbReference type="Pfam" id="PF00271">
    <property type="entry name" value="Helicase_C"/>
    <property type="match status" value="1"/>
</dbReference>
<evidence type="ECO:0000313" key="7">
    <source>
        <dbReference type="EMBL" id="MDF0479072.1"/>
    </source>
</evidence>
<proteinExistence type="predicted"/>
<keyword evidence="2" id="KW-0067">ATP-binding</keyword>
<keyword evidence="8" id="KW-1185">Reference proteome</keyword>
<dbReference type="RefSeq" id="WP_275470717.1">
    <property type="nucleotide sequence ID" value="NZ_JAPDSH010000001.1"/>
</dbReference>
<dbReference type="PROSITE" id="PS51194">
    <property type="entry name" value="HELICASE_CTER"/>
    <property type="match status" value="1"/>
</dbReference>
<dbReference type="InterPro" id="IPR001374">
    <property type="entry name" value="R3H_dom"/>
</dbReference>
<dbReference type="PANTHER" id="PTHR30580:SF1">
    <property type="entry name" value="COMF OPERON PROTEIN 1"/>
    <property type="match status" value="1"/>
</dbReference>
<dbReference type="InterPro" id="IPR027417">
    <property type="entry name" value="P-loop_NTPase"/>
</dbReference>
<dbReference type="PROSITE" id="PS51061">
    <property type="entry name" value="R3H"/>
    <property type="match status" value="1"/>
</dbReference>
<dbReference type="InterPro" id="IPR014001">
    <property type="entry name" value="Helicase_ATP-bd"/>
</dbReference>
<organism evidence="7 8">
    <name type="scientific">Vagococcus proximus</name>
    <dbReference type="NCBI Taxonomy" id="2991417"/>
    <lineage>
        <taxon>Bacteria</taxon>
        <taxon>Bacillati</taxon>
        <taxon>Bacillota</taxon>
        <taxon>Bacilli</taxon>
        <taxon>Lactobacillales</taxon>
        <taxon>Enterococcaceae</taxon>
        <taxon>Vagococcus</taxon>
    </lineage>
</organism>
<dbReference type="SUPFAM" id="SSF52540">
    <property type="entry name" value="P-loop containing nucleoside triphosphate hydrolases"/>
    <property type="match status" value="1"/>
</dbReference>
<sequence length="450" mass="51171">MEIDKMLLIGRRLLLNELPYSKEQLEGEVGITISQTMSIEHGILTCLRCGNTELVDLAFTDSPIKYCPACIMLGRVTSIGVFYGINSDYSMQGRIKGALTWDGVLSKDQKRVSERIVKAIEDRSSILIHAVTGAGKTEMLFKGIELALAKGYRIGIASPRVDVCIELFPRIKAAFSAIEVSLLYGKQDEPYFYSQLVVLTCHQLFRFYRAFDVLIIDEVDAFPYLNNKELDYASNNALKEKGSFIYLSATPPKMLLTKVKKGELEGITLAKRYHGYALPVPEFKFVRNWQYKLKQGKLDRTLKRILLQKESKQRQVLIFCPSVVMLKKLVHLTKQLFPGVMQGFSYASDEDRILNVQKMREEEYRWFFTTTILERGVTFPCIDVIVVDADHIVFNTHSLIQIAGRAGRSGQDPSGDVYFLAEGRSRAMSQAKKEIKKMNELVKRGENEVR</sequence>
<evidence type="ECO:0000259" key="4">
    <source>
        <dbReference type="PROSITE" id="PS51061"/>
    </source>
</evidence>
<feature type="domain" description="Helicase ATP-binding" evidence="5">
    <location>
        <begin position="117"/>
        <end position="269"/>
    </location>
</feature>
<evidence type="ECO:0000256" key="3">
    <source>
        <dbReference type="ARBA" id="ARBA00023125"/>
    </source>
</evidence>
<gene>
    <name evidence="7" type="ORF">OL233_02130</name>
</gene>
<keyword evidence="7" id="KW-0347">Helicase</keyword>
<evidence type="ECO:0000259" key="6">
    <source>
        <dbReference type="PROSITE" id="PS51194"/>
    </source>
</evidence>
<evidence type="ECO:0000313" key="8">
    <source>
        <dbReference type="Proteomes" id="UP001147148"/>
    </source>
</evidence>
<keyword evidence="7" id="KW-0378">Hydrolase</keyword>
<protein>
    <submittedName>
        <fullName evidence="7">Helicase-related protein</fullName>
    </submittedName>
</protein>
<reference evidence="7" key="1">
    <citation type="submission" date="2022-10" db="EMBL/GenBank/DDBJ databases">
        <title>Vagococcus sp. isolated from poultry meat.</title>
        <authorList>
            <person name="Johansson P."/>
            <person name="Bjorkroth J."/>
        </authorList>
    </citation>
    <scope>NUCLEOTIDE SEQUENCE</scope>
    <source>
        <strain evidence="7">PNs007</strain>
    </source>
</reference>
<evidence type="ECO:0000259" key="5">
    <source>
        <dbReference type="PROSITE" id="PS51192"/>
    </source>
</evidence>
<dbReference type="Pfam" id="PF00270">
    <property type="entry name" value="DEAD"/>
    <property type="match status" value="1"/>
</dbReference>
<dbReference type="Proteomes" id="UP001147148">
    <property type="component" value="Unassembled WGS sequence"/>
</dbReference>
<feature type="domain" description="R3H" evidence="4">
    <location>
        <begin position="292"/>
        <end position="360"/>
    </location>
</feature>
<accession>A0ABT5WZ81</accession>
<name>A0ABT5WZ81_9ENTE</name>